<dbReference type="Gramene" id="KVI05715">
    <property type="protein sequence ID" value="KVI05715"/>
    <property type="gene ID" value="Ccrd_015914"/>
</dbReference>
<gene>
    <name evidence="1" type="ORF">Ccrd_015914</name>
</gene>
<protein>
    <submittedName>
        <fullName evidence="1">Uncharacterized protein</fullName>
    </submittedName>
</protein>
<evidence type="ECO:0000313" key="2">
    <source>
        <dbReference type="Proteomes" id="UP000243975"/>
    </source>
</evidence>
<evidence type="ECO:0000313" key="1">
    <source>
        <dbReference type="EMBL" id="KVI05715.1"/>
    </source>
</evidence>
<name>A0A118K3C3_CYNCS</name>
<comment type="caution">
    <text evidence="1">The sequence shown here is derived from an EMBL/GenBank/DDBJ whole genome shotgun (WGS) entry which is preliminary data.</text>
</comment>
<dbReference type="AlphaFoldDB" id="A0A118K3C3"/>
<dbReference type="STRING" id="59895.A0A118K3C3"/>
<sequence>MNRRSGGGSCIAIRTVPSISSRFYHVSASFSDPTTCGAPTWMRKGLPCVCFKGKGNYARICMNEERLGRLKNRTKIYFDANRIEHQGSWIHLLGEPTLFCKDILRKISFQQLLRKQGARGAAWEYPFAVAGDVLKSTRMQLEKELLLDDVLRIEDMPSFRLLY</sequence>
<dbReference type="EMBL" id="LEKV01001862">
    <property type="protein sequence ID" value="KVI05715.1"/>
    <property type="molecule type" value="Genomic_DNA"/>
</dbReference>
<accession>A0A118K3C3</accession>
<organism evidence="1 2">
    <name type="scientific">Cynara cardunculus var. scolymus</name>
    <name type="common">Globe artichoke</name>
    <name type="synonym">Cynara scolymus</name>
    <dbReference type="NCBI Taxonomy" id="59895"/>
    <lineage>
        <taxon>Eukaryota</taxon>
        <taxon>Viridiplantae</taxon>
        <taxon>Streptophyta</taxon>
        <taxon>Embryophyta</taxon>
        <taxon>Tracheophyta</taxon>
        <taxon>Spermatophyta</taxon>
        <taxon>Magnoliopsida</taxon>
        <taxon>eudicotyledons</taxon>
        <taxon>Gunneridae</taxon>
        <taxon>Pentapetalae</taxon>
        <taxon>asterids</taxon>
        <taxon>campanulids</taxon>
        <taxon>Asterales</taxon>
        <taxon>Asteraceae</taxon>
        <taxon>Carduoideae</taxon>
        <taxon>Cardueae</taxon>
        <taxon>Carduinae</taxon>
        <taxon>Cynara</taxon>
    </lineage>
</organism>
<dbReference type="Proteomes" id="UP000243975">
    <property type="component" value="Unassembled WGS sequence"/>
</dbReference>
<proteinExistence type="predicted"/>
<keyword evidence="2" id="KW-1185">Reference proteome</keyword>
<reference evidence="1 2" key="1">
    <citation type="journal article" date="2016" name="Sci. Rep.">
        <title>The genome sequence of the outbreeding globe artichoke constructed de novo incorporating a phase-aware low-pass sequencing strategy of F1 progeny.</title>
        <authorList>
            <person name="Scaglione D."/>
            <person name="Reyes-Chin-Wo S."/>
            <person name="Acquadro A."/>
            <person name="Froenicke L."/>
            <person name="Portis E."/>
            <person name="Beitel C."/>
            <person name="Tirone M."/>
            <person name="Mauro R."/>
            <person name="Lo Monaco A."/>
            <person name="Mauromicale G."/>
            <person name="Faccioli P."/>
            <person name="Cattivelli L."/>
            <person name="Rieseberg L."/>
            <person name="Michelmore R."/>
            <person name="Lanteri S."/>
        </authorList>
    </citation>
    <scope>NUCLEOTIDE SEQUENCE [LARGE SCALE GENOMIC DNA]</scope>
    <source>
        <strain evidence="1">2C</strain>
    </source>
</reference>